<evidence type="ECO:0000313" key="2">
    <source>
        <dbReference type="EMBL" id="MFC3850398.1"/>
    </source>
</evidence>
<evidence type="ECO:0000259" key="1">
    <source>
        <dbReference type="Pfam" id="PF12697"/>
    </source>
</evidence>
<organism evidence="2 3">
    <name type="scientific">Corynebacterium hansenii</name>
    <dbReference type="NCBI Taxonomy" id="394964"/>
    <lineage>
        <taxon>Bacteria</taxon>
        <taxon>Bacillati</taxon>
        <taxon>Actinomycetota</taxon>
        <taxon>Actinomycetes</taxon>
        <taxon>Mycobacteriales</taxon>
        <taxon>Corynebacteriaceae</taxon>
        <taxon>Corynebacterium</taxon>
    </lineage>
</organism>
<sequence>MCLHGTVANGGNWGALAELLLARGRIVVAPTYGERGTAPLARNLAEVTDVVRRTLEITGADRVDLVGHSQGGLLAGLLVAGMVRGRPVFDGAGVLDDASVRRVICISASHRGVRRPRGLPMPALRAAVGPALADQIRLRERLLAERDGAVGVGGADGVAAGFPEVAKAVHEARATGGDAVALPEWFDLVTGADLVVPAECALTPEEYPGATTIRLEERLGRGVPHHLQPHDRGVAELVAELLGTD</sequence>
<dbReference type="Pfam" id="PF12697">
    <property type="entry name" value="Abhydrolase_6"/>
    <property type="match status" value="1"/>
</dbReference>
<dbReference type="InterPro" id="IPR000073">
    <property type="entry name" value="AB_hydrolase_1"/>
</dbReference>
<protein>
    <submittedName>
        <fullName evidence="2">Esterase/lipase family protein</fullName>
    </submittedName>
</protein>
<keyword evidence="3" id="KW-1185">Reference proteome</keyword>
<gene>
    <name evidence="2" type="ORF">ACFORJ_09520</name>
</gene>
<proteinExistence type="predicted"/>
<dbReference type="Proteomes" id="UP001595751">
    <property type="component" value="Unassembled WGS sequence"/>
</dbReference>
<dbReference type="SUPFAM" id="SSF53474">
    <property type="entry name" value="alpha/beta-Hydrolases"/>
    <property type="match status" value="1"/>
</dbReference>
<dbReference type="InterPro" id="IPR029058">
    <property type="entry name" value="AB_hydrolase_fold"/>
</dbReference>
<dbReference type="EMBL" id="JBHRZN010000003">
    <property type="protein sequence ID" value="MFC3850398.1"/>
    <property type="molecule type" value="Genomic_DNA"/>
</dbReference>
<name>A0ABV7ZPA6_9CORY</name>
<dbReference type="RefSeq" id="WP_290290065.1">
    <property type="nucleotide sequence ID" value="NZ_CP047211.1"/>
</dbReference>
<comment type="caution">
    <text evidence="2">The sequence shown here is derived from an EMBL/GenBank/DDBJ whole genome shotgun (WGS) entry which is preliminary data.</text>
</comment>
<evidence type="ECO:0000313" key="3">
    <source>
        <dbReference type="Proteomes" id="UP001595751"/>
    </source>
</evidence>
<feature type="domain" description="AB hydrolase-1" evidence="1">
    <location>
        <begin position="2"/>
        <end position="231"/>
    </location>
</feature>
<accession>A0ABV7ZPA6</accession>
<reference evidence="3" key="1">
    <citation type="journal article" date="2019" name="Int. J. Syst. Evol. Microbiol.">
        <title>The Global Catalogue of Microorganisms (GCM) 10K type strain sequencing project: providing services to taxonomists for standard genome sequencing and annotation.</title>
        <authorList>
            <consortium name="The Broad Institute Genomics Platform"/>
            <consortium name="The Broad Institute Genome Sequencing Center for Infectious Disease"/>
            <person name="Wu L."/>
            <person name="Ma J."/>
        </authorList>
    </citation>
    <scope>NUCLEOTIDE SEQUENCE [LARGE SCALE GENOMIC DNA]</scope>
    <source>
        <strain evidence="3">CCUG 53252</strain>
    </source>
</reference>
<dbReference type="Gene3D" id="3.40.50.1820">
    <property type="entry name" value="alpha/beta hydrolase"/>
    <property type="match status" value="1"/>
</dbReference>